<keyword evidence="1" id="KW-0732">Signal</keyword>
<dbReference type="NCBIfam" id="TIGR02595">
    <property type="entry name" value="PEP_CTERM"/>
    <property type="match status" value="1"/>
</dbReference>
<feature type="signal peptide" evidence="1">
    <location>
        <begin position="1"/>
        <end position="23"/>
    </location>
</feature>
<protein>
    <submittedName>
        <fullName evidence="3">PEP-CTERM sorting domain-containing protein</fullName>
    </submittedName>
</protein>
<evidence type="ECO:0000259" key="2">
    <source>
        <dbReference type="Pfam" id="PF07589"/>
    </source>
</evidence>
<organism evidence="3 4">
    <name type="scientific">Roseateles agri</name>
    <dbReference type="NCBI Taxonomy" id="3098619"/>
    <lineage>
        <taxon>Bacteria</taxon>
        <taxon>Pseudomonadati</taxon>
        <taxon>Pseudomonadota</taxon>
        <taxon>Betaproteobacteria</taxon>
        <taxon>Burkholderiales</taxon>
        <taxon>Sphaerotilaceae</taxon>
        <taxon>Roseateles</taxon>
    </lineage>
</organism>
<reference evidence="3 4" key="1">
    <citation type="submission" date="2023-11" db="EMBL/GenBank/DDBJ databases">
        <title>Paucibacter sp. nov., isolated from fresh soil in Korea.</title>
        <authorList>
            <person name="Le N.T.T."/>
        </authorList>
    </citation>
    <scope>NUCLEOTIDE SEQUENCE [LARGE SCALE GENOMIC DNA]</scope>
    <source>
        <strain evidence="3 4">R3-3</strain>
    </source>
</reference>
<feature type="domain" description="Ice-binding protein C-terminal" evidence="2">
    <location>
        <begin position="263"/>
        <end position="287"/>
    </location>
</feature>
<sequence length="288" mass="28668">MSLSYSKLATCLALALAGGLAHATSTGAGAVTSVSYTLIDLDPTDGVTPSITFAAPSGDYVGPYLNGYVRASTPNEDIYREYTHQGLAQTDTVTGGSSTAWSTASSSATGAAGVGFSTLSVSGSALSGVDISGVYHATANAPAAFFTLSANTEVVFTVTGWLTGQTTLGGNPDTGFVENGGAVLQLETSGPSADGSSTVYDRQQGAAVAWYTVAADGTVSGESQSWQGQLVSGYSNTTSGAVDGRFAALLSASGTSVVAAAVVPEPSTYALLLAGLAAVGGISRRRRA</sequence>
<dbReference type="InterPro" id="IPR013424">
    <property type="entry name" value="Ice-binding_C"/>
</dbReference>
<proteinExistence type="predicted"/>
<dbReference type="EMBL" id="JAXCLA010000002">
    <property type="protein sequence ID" value="MDY0744373.1"/>
    <property type="molecule type" value="Genomic_DNA"/>
</dbReference>
<dbReference type="Pfam" id="PF07589">
    <property type="entry name" value="PEP-CTERM"/>
    <property type="match status" value="1"/>
</dbReference>
<dbReference type="Proteomes" id="UP001285263">
    <property type="component" value="Unassembled WGS sequence"/>
</dbReference>
<accession>A0ABU5DDM3</accession>
<evidence type="ECO:0000313" key="4">
    <source>
        <dbReference type="Proteomes" id="UP001285263"/>
    </source>
</evidence>
<keyword evidence="4" id="KW-1185">Reference proteome</keyword>
<evidence type="ECO:0000313" key="3">
    <source>
        <dbReference type="EMBL" id="MDY0744373.1"/>
    </source>
</evidence>
<name>A0ABU5DDM3_9BURK</name>
<evidence type="ECO:0000256" key="1">
    <source>
        <dbReference type="SAM" id="SignalP"/>
    </source>
</evidence>
<comment type="caution">
    <text evidence="3">The sequence shown here is derived from an EMBL/GenBank/DDBJ whole genome shotgun (WGS) entry which is preliminary data.</text>
</comment>
<feature type="chain" id="PRO_5045097042" evidence="1">
    <location>
        <begin position="24"/>
        <end position="288"/>
    </location>
</feature>
<gene>
    <name evidence="3" type="ORF">SNE35_07640</name>
</gene>
<dbReference type="RefSeq" id="WP_320422261.1">
    <property type="nucleotide sequence ID" value="NZ_JAXCLA010000002.1"/>
</dbReference>